<evidence type="ECO:0000256" key="2">
    <source>
        <dbReference type="SAM" id="MobiDB-lite"/>
    </source>
</evidence>
<reference evidence="5 6" key="1">
    <citation type="submission" date="2019-12" db="EMBL/GenBank/DDBJ databases">
        <authorList>
            <person name="Scholz U."/>
            <person name="Mascher M."/>
            <person name="Fiebig A."/>
        </authorList>
    </citation>
    <scope>NUCLEOTIDE SEQUENCE</scope>
</reference>
<feature type="domain" description="Interferon-related developmental regulator C-terminal" evidence="3">
    <location>
        <begin position="385"/>
        <end position="430"/>
    </location>
</feature>
<dbReference type="Proteomes" id="UP001189122">
    <property type="component" value="Unassembled WGS sequence"/>
</dbReference>
<dbReference type="EMBL" id="LR743590">
    <property type="protein sequence ID" value="CAA2617828.1"/>
    <property type="molecule type" value="Genomic_DNA"/>
</dbReference>
<dbReference type="AlphaFoldDB" id="A0A7I8II44"/>
<dbReference type="Pfam" id="PF05004">
    <property type="entry name" value="IFRD"/>
    <property type="match status" value="1"/>
</dbReference>
<feature type="domain" description="Interferon-related developmental regulator N-terminal" evidence="4">
    <location>
        <begin position="23"/>
        <end position="338"/>
    </location>
</feature>
<dbReference type="InterPro" id="IPR039777">
    <property type="entry name" value="IFRD"/>
</dbReference>
<dbReference type="Pfam" id="PF04836">
    <property type="entry name" value="IFRD_C"/>
    <property type="match status" value="1"/>
</dbReference>
<feature type="region of interest" description="Disordered" evidence="2">
    <location>
        <begin position="1"/>
        <end position="42"/>
    </location>
</feature>
<evidence type="ECO:0000259" key="4">
    <source>
        <dbReference type="Pfam" id="PF05004"/>
    </source>
</evidence>
<evidence type="ECO:0000256" key="1">
    <source>
        <dbReference type="ARBA" id="ARBA00008828"/>
    </source>
</evidence>
<protein>
    <submittedName>
        <fullName evidence="5">Uncharacterized protein</fullName>
    </submittedName>
</protein>
<organism evidence="5">
    <name type="scientific">Spirodela intermedia</name>
    <name type="common">Intermediate duckweed</name>
    <dbReference type="NCBI Taxonomy" id="51605"/>
    <lineage>
        <taxon>Eukaryota</taxon>
        <taxon>Viridiplantae</taxon>
        <taxon>Streptophyta</taxon>
        <taxon>Embryophyta</taxon>
        <taxon>Tracheophyta</taxon>
        <taxon>Spermatophyta</taxon>
        <taxon>Magnoliopsida</taxon>
        <taxon>Liliopsida</taxon>
        <taxon>Araceae</taxon>
        <taxon>Lemnoideae</taxon>
        <taxon>Spirodela</taxon>
    </lineage>
</organism>
<gene>
    <name evidence="5" type="ORF">SI7747_03003990</name>
</gene>
<dbReference type="EMBL" id="CACRZD030000003">
    <property type="protein sequence ID" value="CAA6657522.1"/>
    <property type="molecule type" value="Genomic_DNA"/>
</dbReference>
<evidence type="ECO:0000313" key="5">
    <source>
        <dbReference type="EMBL" id="CAA2617828.1"/>
    </source>
</evidence>
<keyword evidence="6" id="KW-1185">Reference proteome</keyword>
<sequence>MGKNRSKRRDTNLFDSDDDDSMSSASTGISEQTLAQESERVTSKDHELDMFLDALYEKSTFFLNEGGATREKALLGLVDAFENHVLLEFVENKSITLLHQFLNSIKRGSSKEVSLASRAIGLLAITIGCGSIAHEIMEECIPNFYQALTSGSDSLKKSAILDCLAVICFVGGEEVEEKEKAMKIIWELIHPKSGSNVTLSKPIPIVLASAISAWSFILSTLNPRNINSQTWRESISYLSTLLDKDDRSVRIASGEAIALIFELGRLDKFSQEDNGFYENEKHEGAKPPSGGFTYVETLKGKILSQARTLSMEAGGKGSAKVDLNNQRNTFQDIVAFIESGSCPEHSVKVLNNCNHLVVSTWTQMTQLNFLKRFLGRGFLKHIQDNELLHDVFDFTPRRKDNLSIKKRSIVLVPNSVVNKERTQYLNKRRSWTKVILSEEGSSI</sequence>
<dbReference type="InterPro" id="IPR011989">
    <property type="entry name" value="ARM-like"/>
</dbReference>
<dbReference type="InterPro" id="IPR006921">
    <property type="entry name" value="Interferon-rel_develop_reg_C"/>
</dbReference>
<dbReference type="PANTHER" id="PTHR12354">
    <property type="entry name" value="INTERFERON-RELATED DEVELOPMENTAL REGULATOR"/>
    <property type="match status" value="1"/>
</dbReference>
<proteinExistence type="inferred from homology"/>
<accession>A0A7I8II44</accession>
<dbReference type="Gene3D" id="1.25.10.10">
    <property type="entry name" value="Leucine-rich Repeat Variant"/>
    <property type="match status" value="1"/>
</dbReference>
<dbReference type="PANTHER" id="PTHR12354:SF1">
    <property type="entry name" value="INTERFERON-RELATED DEVELOPMENTAL REGULATOR 1"/>
    <property type="match status" value="1"/>
</dbReference>
<evidence type="ECO:0000313" key="6">
    <source>
        <dbReference type="Proteomes" id="UP001189122"/>
    </source>
</evidence>
<feature type="compositionally biased region" description="Polar residues" evidence="2">
    <location>
        <begin position="27"/>
        <end position="36"/>
    </location>
</feature>
<dbReference type="InterPro" id="IPR007701">
    <property type="entry name" value="Interferon-rel_develop_reg_N"/>
</dbReference>
<dbReference type="InterPro" id="IPR016024">
    <property type="entry name" value="ARM-type_fold"/>
</dbReference>
<dbReference type="SUPFAM" id="SSF48371">
    <property type="entry name" value="ARM repeat"/>
    <property type="match status" value="1"/>
</dbReference>
<comment type="similarity">
    <text evidence="1">Belongs to the IFRD family.</text>
</comment>
<name>A0A7I8II44_SPIIN</name>
<evidence type="ECO:0000259" key="3">
    <source>
        <dbReference type="Pfam" id="PF04836"/>
    </source>
</evidence>